<keyword evidence="3 5" id="KW-1133">Transmembrane helix</keyword>
<dbReference type="OrthoDB" id="71600at2759"/>
<protein>
    <submittedName>
        <fullName evidence="6">Uncharacterized protein</fullName>
    </submittedName>
</protein>
<dbReference type="InterPro" id="IPR018499">
    <property type="entry name" value="Tetraspanin/Peripherin"/>
</dbReference>
<keyword evidence="7" id="KW-1185">Reference proteome</keyword>
<evidence type="ECO:0000313" key="6">
    <source>
        <dbReference type="EMBL" id="CAD7284427.1"/>
    </source>
</evidence>
<dbReference type="Proteomes" id="UP000678499">
    <property type="component" value="Unassembled WGS sequence"/>
</dbReference>
<evidence type="ECO:0000256" key="5">
    <source>
        <dbReference type="SAM" id="Phobius"/>
    </source>
</evidence>
<keyword evidence="4 5" id="KW-0472">Membrane</keyword>
<evidence type="ECO:0000256" key="4">
    <source>
        <dbReference type="ARBA" id="ARBA00023136"/>
    </source>
</evidence>
<reference evidence="6" key="1">
    <citation type="submission" date="2020-11" db="EMBL/GenBank/DDBJ databases">
        <authorList>
            <person name="Tran Van P."/>
        </authorList>
    </citation>
    <scope>NUCLEOTIDE SEQUENCE</scope>
</reference>
<name>A0A7R9C1X2_9CRUS</name>
<evidence type="ECO:0000313" key="7">
    <source>
        <dbReference type="Proteomes" id="UP000678499"/>
    </source>
</evidence>
<evidence type="ECO:0000256" key="3">
    <source>
        <dbReference type="ARBA" id="ARBA00022989"/>
    </source>
</evidence>
<dbReference type="AlphaFoldDB" id="A0A7R9C1X2"/>
<sequence>MLFMTDYRLVIAMVTGPDDWKIDENKPPRIPWSCCKKDDTAGPECITVSKLTSVHRTGCLSKITDLFYDNLGTIGGFALALLFIEILGVASG</sequence>
<gene>
    <name evidence="6" type="ORF">NMOB1V02_LOCUS12034</name>
</gene>
<organism evidence="6">
    <name type="scientific">Notodromas monacha</name>
    <dbReference type="NCBI Taxonomy" id="399045"/>
    <lineage>
        <taxon>Eukaryota</taxon>
        <taxon>Metazoa</taxon>
        <taxon>Ecdysozoa</taxon>
        <taxon>Arthropoda</taxon>
        <taxon>Crustacea</taxon>
        <taxon>Oligostraca</taxon>
        <taxon>Ostracoda</taxon>
        <taxon>Podocopa</taxon>
        <taxon>Podocopida</taxon>
        <taxon>Cypridocopina</taxon>
        <taxon>Cypridoidea</taxon>
        <taxon>Cyprididae</taxon>
        <taxon>Notodromas</taxon>
    </lineage>
</organism>
<dbReference type="EMBL" id="CAJPEX010008148">
    <property type="protein sequence ID" value="CAG0924579.1"/>
    <property type="molecule type" value="Genomic_DNA"/>
</dbReference>
<dbReference type="GO" id="GO:0016020">
    <property type="term" value="C:membrane"/>
    <property type="evidence" value="ECO:0007669"/>
    <property type="project" value="UniProtKB-SubCell"/>
</dbReference>
<dbReference type="EMBL" id="OA890185">
    <property type="protein sequence ID" value="CAD7284427.1"/>
    <property type="molecule type" value="Genomic_DNA"/>
</dbReference>
<keyword evidence="2 5" id="KW-0812">Transmembrane</keyword>
<feature type="non-terminal residue" evidence="6">
    <location>
        <position position="1"/>
    </location>
</feature>
<feature type="transmembrane region" description="Helical" evidence="5">
    <location>
        <begin position="71"/>
        <end position="90"/>
    </location>
</feature>
<evidence type="ECO:0000256" key="2">
    <source>
        <dbReference type="ARBA" id="ARBA00022692"/>
    </source>
</evidence>
<comment type="subcellular location">
    <subcellularLocation>
        <location evidence="1">Membrane</location>
        <topology evidence="1">Multi-pass membrane protein</topology>
    </subcellularLocation>
</comment>
<accession>A0A7R9C1X2</accession>
<dbReference type="Pfam" id="PF00335">
    <property type="entry name" value="Tetraspanin"/>
    <property type="match status" value="1"/>
</dbReference>
<evidence type="ECO:0000256" key="1">
    <source>
        <dbReference type="ARBA" id="ARBA00004141"/>
    </source>
</evidence>
<proteinExistence type="predicted"/>